<keyword evidence="2" id="KW-0342">GTP-binding</keyword>
<keyword evidence="1" id="KW-0547">Nucleotide-binding</keyword>
<dbReference type="AlphaFoldDB" id="A0A674H6I2"/>
<dbReference type="NCBIfam" id="TIGR00231">
    <property type="entry name" value="small_GTP"/>
    <property type="match status" value="1"/>
</dbReference>
<dbReference type="SUPFAM" id="SSF52540">
    <property type="entry name" value="P-loop containing nucleoside triphosphate hydrolases"/>
    <property type="match status" value="1"/>
</dbReference>
<evidence type="ECO:0000256" key="3">
    <source>
        <dbReference type="ARBA" id="ARBA00059483"/>
    </source>
</evidence>
<dbReference type="InterPro" id="IPR001806">
    <property type="entry name" value="Small_GTPase"/>
</dbReference>
<reference evidence="6" key="3">
    <citation type="submission" date="2025-09" db="UniProtKB">
        <authorList>
            <consortium name="Ensembl"/>
        </authorList>
    </citation>
    <scope>IDENTIFICATION</scope>
</reference>
<dbReference type="GO" id="GO:0003924">
    <property type="term" value="F:GTPase activity"/>
    <property type="evidence" value="ECO:0007669"/>
    <property type="project" value="InterPro"/>
</dbReference>
<evidence type="ECO:0000256" key="4">
    <source>
        <dbReference type="ARBA" id="ARBA00065562"/>
    </source>
</evidence>
<protein>
    <recommendedName>
        <fullName evidence="5">Rho-related GTP-binding protein RhoG</fullName>
    </recommendedName>
</protein>
<dbReference type="InterPro" id="IPR005225">
    <property type="entry name" value="Small_GTP-bd"/>
</dbReference>
<dbReference type="InterPro" id="IPR003578">
    <property type="entry name" value="Small_GTPase_Rho"/>
</dbReference>
<dbReference type="GO" id="GO:0007264">
    <property type="term" value="P:small GTPase-mediated signal transduction"/>
    <property type="evidence" value="ECO:0007669"/>
    <property type="project" value="InterPro"/>
</dbReference>
<dbReference type="PROSITE" id="PS51420">
    <property type="entry name" value="RHO"/>
    <property type="match status" value="1"/>
</dbReference>
<dbReference type="InterPro" id="IPR027417">
    <property type="entry name" value="P-loop_NTPase"/>
</dbReference>
<evidence type="ECO:0000256" key="5">
    <source>
        <dbReference type="ARBA" id="ARBA00069400"/>
    </source>
</evidence>
<evidence type="ECO:0000313" key="7">
    <source>
        <dbReference type="Proteomes" id="UP000007754"/>
    </source>
</evidence>
<dbReference type="Ensembl" id="ENSTGUT00000033610.1">
    <property type="protein sequence ID" value="ENSTGUP00000030462.1"/>
    <property type="gene ID" value="ENSTGUG00000010650.2"/>
</dbReference>
<name>A0A674H6I2_TAEGU</name>
<evidence type="ECO:0000256" key="1">
    <source>
        <dbReference type="ARBA" id="ARBA00022741"/>
    </source>
</evidence>
<dbReference type="SMART" id="SM00175">
    <property type="entry name" value="RAB"/>
    <property type="match status" value="1"/>
</dbReference>
<dbReference type="PROSITE" id="PS51421">
    <property type="entry name" value="RAS"/>
    <property type="match status" value="1"/>
</dbReference>
<dbReference type="Gene3D" id="3.40.50.300">
    <property type="entry name" value="P-loop containing nucleotide triphosphate hydrolases"/>
    <property type="match status" value="1"/>
</dbReference>
<dbReference type="PROSITE" id="PS51419">
    <property type="entry name" value="RAB"/>
    <property type="match status" value="1"/>
</dbReference>
<accession>A0A674H6I2</accession>
<sequence length="202" mass="22890">MFFCFQRSPDRARAVGKTCLLISYTTNAFPGEYIPTVFDNYSANVMVDSKPVNLGLWDTAGQEDYDRLRPLSYPQTDVFLICFSLVSPASYENVRAKWFPEVRHHCPSTPIILVGTKLDLRDDKDTIEKLKEKKLSPITYPQGLALAKEIGMCLGIILDLLKRERQKKRASPHFNEAFVVVSHSGISEGHKETHPGPWDKCT</sequence>
<keyword evidence="7" id="KW-1185">Reference proteome</keyword>
<comment type="subunit">
    <text evidence="4">Interacts with ARHGEF26. Interacts with ARHGEF16. Interacts with UNC13D; the interaction increases RhoG affinity to the membrane lipids, targets UNC13D to membrane lipids and facilitates cytotoxic granule (CG) docking to the plasma membrane.</text>
</comment>
<dbReference type="GO" id="GO:0005525">
    <property type="term" value="F:GTP binding"/>
    <property type="evidence" value="ECO:0007669"/>
    <property type="project" value="UniProtKB-KW"/>
</dbReference>
<reference evidence="6 7" key="1">
    <citation type="journal article" date="2010" name="Nature">
        <title>The genome of a songbird.</title>
        <authorList>
            <person name="Warren W.C."/>
            <person name="Clayton D.F."/>
            <person name="Ellegren H."/>
            <person name="Arnold A.P."/>
            <person name="Hillier L.W."/>
            <person name="Kunstner A."/>
            <person name="Searle S."/>
            <person name="White S."/>
            <person name="Vilella A.J."/>
            <person name="Fairley S."/>
            <person name="Heger A."/>
            <person name="Kong L."/>
            <person name="Ponting C.P."/>
            <person name="Jarvis E.D."/>
            <person name="Mello C.V."/>
            <person name="Minx P."/>
            <person name="Lovell P."/>
            <person name="Velho T.A."/>
            <person name="Ferris M."/>
            <person name="Balakrishnan C.N."/>
            <person name="Sinha S."/>
            <person name="Blatti C."/>
            <person name="London S.E."/>
            <person name="Li Y."/>
            <person name="Lin Y.C."/>
            <person name="George J."/>
            <person name="Sweedler J."/>
            <person name="Southey B."/>
            <person name="Gunaratne P."/>
            <person name="Watson M."/>
            <person name="Nam K."/>
            <person name="Backstrom N."/>
            <person name="Smeds L."/>
            <person name="Nabholz B."/>
            <person name="Itoh Y."/>
            <person name="Whitney O."/>
            <person name="Pfenning A.R."/>
            <person name="Howard J."/>
            <person name="Volker M."/>
            <person name="Skinner B.M."/>
            <person name="Griffin D.K."/>
            <person name="Ye L."/>
            <person name="McLaren W.M."/>
            <person name="Flicek P."/>
            <person name="Quesada V."/>
            <person name="Velasco G."/>
            <person name="Lopez-Otin C."/>
            <person name="Puente X.S."/>
            <person name="Olender T."/>
            <person name="Lancet D."/>
            <person name="Smit A.F."/>
            <person name="Hubley R."/>
            <person name="Konkel M.K."/>
            <person name="Walker J.A."/>
            <person name="Batzer M.A."/>
            <person name="Gu W."/>
            <person name="Pollock D.D."/>
            <person name="Chen L."/>
            <person name="Cheng Z."/>
            <person name="Eichler E.E."/>
            <person name="Stapley J."/>
            <person name="Slate J."/>
            <person name="Ekblom R."/>
            <person name="Birkhead T."/>
            <person name="Burke T."/>
            <person name="Burt D."/>
            <person name="Scharff C."/>
            <person name="Adam I."/>
            <person name="Richard H."/>
            <person name="Sultan M."/>
            <person name="Soldatov A."/>
            <person name="Lehrach H."/>
            <person name="Edwards S.V."/>
            <person name="Yang S.P."/>
            <person name="Li X."/>
            <person name="Graves T."/>
            <person name="Fulton L."/>
            <person name="Nelson J."/>
            <person name="Chinwalla A."/>
            <person name="Hou S."/>
            <person name="Mardis E.R."/>
            <person name="Wilson R.K."/>
        </authorList>
    </citation>
    <scope>NUCLEOTIDE SEQUENCE [LARGE SCALE GENOMIC DNA]</scope>
</reference>
<dbReference type="FunFam" id="3.40.50.300:FF:000118">
    <property type="entry name" value="Rho-related GTP-binding protein RhoG"/>
    <property type="match status" value="1"/>
</dbReference>
<gene>
    <name evidence="6" type="primary">RAC2</name>
</gene>
<dbReference type="PANTHER" id="PTHR24072">
    <property type="entry name" value="RHO FAMILY GTPASE"/>
    <property type="match status" value="1"/>
</dbReference>
<organism evidence="6 7">
    <name type="scientific">Taeniopygia guttata</name>
    <name type="common">Zebra finch</name>
    <name type="synonym">Poephila guttata</name>
    <dbReference type="NCBI Taxonomy" id="59729"/>
    <lineage>
        <taxon>Eukaryota</taxon>
        <taxon>Metazoa</taxon>
        <taxon>Chordata</taxon>
        <taxon>Craniata</taxon>
        <taxon>Vertebrata</taxon>
        <taxon>Euteleostomi</taxon>
        <taxon>Archelosauria</taxon>
        <taxon>Archosauria</taxon>
        <taxon>Dinosauria</taxon>
        <taxon>Saurischia</taxon>
        <taxon>Theropoda</taxon>
        <taxon>Coelurosauria</taxon>
        <taxon>Aves</taxon>
        <taxon>Neognathae</taxon>
        <taxon>Neoaves</taxon>
        <taxon>Telluraves</taxon>
        <taxon>Australaves</taxon>
        <taxon>Passeriformes</taxon>
        <taxon>Passeroidea</taxon>
        <taxon>Estrildidae</taxon>
        <taxon>Estrildinae</taxon>
        <taxon>Taeniopygia</taxon>
    </lineage>
</organism>
<dbReference type="GeneTree" id="ENSGT00940000155205"/>
<dbReference type="SMART" id="SM00173">
    <property type="entry name" value="RAS"/>
    <property type="match status" value="1"/>
</dbReference>
<dbReference type="Proteomes" id="UP000007754">
    <property type="component" value="Chromosome 1A"/>
</dbReference>
<dbReference type="Pfam" id="PF00071">
    <property type="entry name" value="Ras"/>
    <property type="match status" value="1"/>
</dbReference>
<dbReference type="SMART" id="SM00174">
    <property type="entry name" value="RHO"/>
    <property type="match status" value="1"/>
</dbReference>
<reference evidence="6" key="2">
    <citation type="submission" date="2025-08" db="UniProtKB">
        <authorList>
            <consortium name="Ensembl"/>
        </authorList>
    </citation>
    <scope>IDENTIFICATION</scope>
</reference>
<dbReference type="PRINTS" id="PR00449">
    <property type="entry name" value="RASTRNSFRMNG"/>
</dbReference>
<comment type="function">
    <text evidence="3">Plays a role in immunological synaptic F-actin density and architecture organization. Regulates actin reorganization in lymphocytes, possibly through the modulation of Rac1 activity. Required for the formation of membrane ruffles during macropinocytosis. Plays a role in cell migration and is required for the formation of cup-like structures during trans-endothelial migration of leukocytes. Binds phospholipids in an activation-dependent manner; thereby acting as an anchor for other proteins to the plasma membrane (PM). Plays a role in exocytosis of cytotoxic granules (CG) by lymphocytes/Component of the exocytosis machinery in natural killer (NK) and CD8+ T cells. Promotes the docking of cytotoxic granules (CG) to the plasma membrane through the interaction with UNC13D. Involved in the cytotoxic activity of lymphocytes/primary CD8+ T cells.</text>
</comment>
<proteinExistence type="predicted"/>
<evidence type="ECO:0000256" key="2">
    <source>
        <dbReference type="ARBA" id="ARBA00023134"/>
    </source>
</evidence>
<evidence type="ECO:0000313" key="6">
    <source>
        <dbReference type="Ensembl" id="ENSTGUP00000030462.1"/>
    </source>
</evidence>